<keyword evidence="1" id="KW-0238">DNA-binding</keyword>
<dbReference type="CDD" id="cd01282">
    <property type="entry name" value="HTH_MerR-like_sg3"/>
    <property type="match status" value="1"/>
</dbReference>
<dbReference type="GO" id="GO:0003677">
    <property type="term" value="F:DNA binding"/>
    <property type="evidence" value="ECO:0007669"/>
    <property type="project" value="UniProtKB-KW"/>
</dbReference>
<dbReference type="RefSeq" id="WP_063780401.1">
    <property type="nucleotide sequence ID" value="NZ_QVIG01000002.1"/>
</dbReference>
<evidence type="ECO:0000313" key="5">
    <source>
        <dbReference type="Proteomes" id="UP000263377"/>
    </source>
</evidence>
<dbReference type="Pfam" id="PF13411">
    <property type="entry name" value="MerR_1"/>
    <property type="match status" value="1"/>
</dbReference>
<sequence length="143" mass="15856">MRIGELARLTGVSTRLLRYYEEQGLLRPDRTAAGYREYGEEDTVRVWQVRSLLAAGLSTRVIAELLPCATGPVPVLEACPELLAILRGELADLDSRIEDLSRSRRALSHYLATARDSGPDHGRQHGPGHRHDDGHDYGEEQAA</sequence>
<evidence type="ECO:0000256" key="1">
    <source>
        <dbReference type="ARBA" id="ARBA00023125"/>
    </source>
</evidence>
<dbReference type="SUPFAM" id="SSF46955">
    <property type="entry name" value="Putative DNA-binding domain"/>
    <property type="match status" value="1"/>
</dbReference>
<dbReference type="PROSITE" id="PS50937">
    <property type="entry name" value="HTH_MERR_2"/>
    <property type="match status" value="1"/>
</dbReference>
<dbReference type="PRINTS" id="PR00040">
    <property type="entry name" value="HTHMERR"/>
</dbReference>
<reference evidence="4 5" key="1">
    <citation type="submission" date="2018-08" db="EMBL/GenBank/DDBJ databases">
        <title>Diversity &amp; Physiological Properties of Lignin-Decomposing Actinobacteria from Soil.</title>
        <authorList>
            <person name="Roh S.G."/>
            <person name="Kim S.B."/>
        </authorList>
    </citation>
    <scope>NUCLEOTIDE SEQUENCE [LARGE SCALE GENOMIC DNA]</scope>
    <source>
        <strain evidence="4 5">MMS17-GH009</strain>
    </source>
</reference>
<evidence type="ECO:0000256" key="2">
    <source>
        <dbReference type="SAM" id="MobiDB-lite"/>
    </source>
</evidence>
<dbReference type="PANTHER" id="PTHR30204">
    <property type="entry name" value="REDOX-CYCLING DRUG-SENSING TRANSCRIPTIONAL ACTIVATOR SOXR"/>
    <property type="match status" value="1"/>
</dbReference>
<dbReference type="EMBL" id="QVIG01000002">
    <property type="protein sequence ID" value="RGD56255.1"/>
    <property type="molecule type" value="Genomic_DNA"/>
</dbReference>
<protein>
    <submittedName>
        <fullName evidence="4">MerR family transcriptional regulator</fullName>
    </submittedName>
</protein>
<evidence type="ECO:0000313" key="4">
    <source>
        <dbReference type="EMBL" id="RGD56255.1"/>
    </source>
</evidence>
<dbReference type="InterPro" id="IPR009061">
    <property type="entry name" value="DNA-bd_dom_put_sf"/>
</dbReference>
<dbReference type="PROSITE" id="PS00552">
    <property type="entry name" value="HTH_MERR_1"/>
    <property type="match status" value="1"/>
</dbReference>
<organism evidence="4 5">
    <name type="scientific">Kitasatospora xanthocidica</name>
    <dbReference type="NCBI Taxonomy" id="83382"/>
    <lineage>
        <taxon>Bacteria</taxon>
        <taxon>Bacillati</taxon>
        <taxon>Actinomycetota</taxon>
        <taxon>Actinomycetes</taxon>
        <taxon>Kitasatosporales</taxon>
        <taxon>Streptomycetaceae</taxon>
        <taxon>Kitasatospora</taxon>
    </lineage>
</organism>
<dbReference type="PANTHER" id="PTHR30204:SF93">
    <property type="entry name" value="HTH MERR-TYPE DOMAIN-CONTAINING PROTEIN"/>
    <property type="match status" value="1"/>
</dbReference>
<feature type="domain" description="HTH merR-type" evidence="3">
    <location>
        <begin position="1"/>
        <end position="68"/>
    </location>
</feature>
<dbReference type="GO" id="GO:0003700">
    <property type="term" value="F:DNA-binding transcription factor activity"/>
    <property type="evidence" value="ECO:0007669"/>
    <property type="project" value="InterPro"/>
</dbReference>
<dbReference type="AlphaFoldDB" id="A0A372ZLZ8"/>
<dbReference type="InterPro" id="IPR000551">
    <property type="entry name" value="MerR-type_HTH_dom"/>
</dbReference>
<comment type="caution">
    <text evidence="4">The sequence shown here is derived from an EMBL/GenBank/DDBJ whole genome shotgun (WGS) entry which is preliminary data.</text>
</comment>
<dbReference type="InterPro" id="IPR047057">
    <property type="entry name" value="MerR_fam"/>
</dbReference>
<feature type="region of interest" description="Disordered" evidence="2">
    <location>
        <begin position="112"/>
        <end position="143"/>
    </location>
</feature>
<gene>
    <name evidence="4" type="ORF">DR950_38950</name>
</gene>
<accession>A0A372ZLZ8</accession>
<dbReference type="Gene3D" id="1.10.1660.10">
    <property type="match status" value="1"/>
</dbReference>
<proteinExistence type="predicted"/>
<keyword evidence="5" id="KW-1185">Reference proteome</keyword>
<dbReference type="SMART" id="SM00422">
    <property type="entry name" value="HTH_MERR"/>
    <property type="match status" value="1"/>
</dbReference>
<feature type="compositionally biased region" description="Basic and acidic residues" evidence="2">
    <location>
        <begin position="117"/>
        <end position="143"/>
    </location>
</feature>
<dbReference type="Proteomes" id="UP000263377">
    <property type="component" value="Unassembled WGS sequence"/>
</dbReference>
<evidence type="ECO:0000259" key="3">
    <source>
        <dbReference type="PROSITE" id="PS50937"/>
    </source>
</evidence>
<name>A0A372ZLZ8_9ACTN</name>